<evidence type="ECO:0000313" key="2">
    <source>
        <dbReference type="Proteomes" id="UP000034982"/>
    </source>
</evidence>
<dbReference type="EMBL" id="AYYE01001257">
    <property type="protein sequence ID" value="ETK05935.1"/>
    <property type="molecule type" value="Genomic_DNA"/>
</dbReference>
<evidence type="ECO:0000313" key="1">
    <source>
        <dbReference type="EMBL" id="ETK05935.1"/>
    </source>
</evidence>
<name>W2CFP9_9BACT</name>
<gene>
    <name evidence="1" type="ORF">T230_15000</name>
</gene>
<protein>
    <submittedName>
        <fullName evidence="1">Uncharacterized protein</fullName>
    </submittedName>
</protein>
<accession>W2CFP9</accession>
<organism evidence="1 2">
    <name type="scientific">Tannerella sp. oral taxon BU063 isolate Cell 1/3</name>
    <dbReference type="NCBI Taxonomy" id="1411022"/>
    <lineage>
        <taxon>Bacteria</taxon>
        <taxon>Pseudomonadati</taxon>
        <taxon>Bacteroidota</taxon>
        <taxon>Bacteroidia</taxon>
        <taxon>Bacteroidales</taxon>
        <taxon>Tannerellaceae</taxon>
        <taxon>Tannerella</taxon>
    </lineage>
</organism>
<comment type="caution">
    <text evidence="1">The sequence shown here is derived from an EMBL/GenBank/DDBJ whole genome shotgun (WGS) entry which is preliminary data.</text>
</comment>
<proteinExistence type="predicted"/>
<dbReference type="AlphaFoldDB" id="W2CFP9"/>
<dbReference type="Proteomes" id="UP000034982">
    <property type="component" value="Unassembled WGS sequence"/>
</dbReference>
<reference evidence="1 2" key="1">
    <citation type="submission" date="2013-11" db="EMBL/GenBank/DDBJ databases">
        <title>Single cell genomics of uncultured Tannerella BU063 (oral taxon 286).</title>
        <authorList>
            <person name="Beall C.J."/>
            <person name="Campbell A.G."/>
            <person name="Griffen A.L."/>
            <person name="Podar M."/>
            <person name="Leys E.J."/>
        </authorList>
    </citation>
    <scope>NUCLEOTIDE SEQUENCE [LARGE SCALE GENOMIC DNA]</scope>
    <source>
        <strain evidence="1">Cell 1/3</strain>
    </source>
</reference>
<sequence>MGWGGLYKTILLICSGEPKGAWKFLPGNPQALGSAWKFLPDNPQEHLGAWKKLPRD</sequence>